<dbReference type="InterPro" id="IPR042178">
    <property type="entry name" value="Serpin_sf_1"/>
</dbReference>
<dbReference type="FunFam" id="2.30.39.10:FF:000025">
    <property type="entry name" value="Serpin 77Bb"/>
    <property type="match status" value="1"/>
</dbReference>
<dbReference type="CDD" id="cd19598">
    <property type="entry name" value="serpin77Ba-like_insects"/>
    <property type="match status" value="1"/>
</dbReference>
<comment type="similarity">
    <text evidence="3">Belongs to the serpin family.</text>
</comment>
<feature type="non-terminal residue" evidence="6">
    <location>
        <position position="1"/>
    </location>
</feature>
<dbReference type="AlphaFoldDB" id="A0AAD4K3V3"/>
<dbReference type="PANTHER" id="PTHR11461">
    <property type="entry name" value="SERINE PROTEASE INHIBITOR, SERPIN"/>
    <property type="match status" value="1"/>
</dbReference>
<reference evidence="6" key="1">
    <citation type="journal article" date="2021" name="Mol. Ecol. Resour.">
        <title>Phylogenomic analyses of the genus Drosophila reveals genomic signals of climate adaptation.</title>
        <authorList>
            <person name="Li F."/>
            <person name="Rane R.V."/>
            <person name="Luria V."/>
            <person name="Xiong Z."/>
            <person name="Chen J."/>
            <person name="Li Z."/>
            <person name="Catullo R.A."/>
            <person name="Griffin P.C."/>
            <person name="Schiffer M."/>
            <person name="Pearce S."/>
            <person name="Lee S.F."/>
            <person name="McElroy K."/>
            <person name="Stocker A."/>
            <person name="Shirriffs J."/>
            <person name="Cockerell F."/>
            <person name="Coppin C."/>
            <person name="Sgro C.M."/>
            <person name="Karger A."/>
            <person name="Cain J.W."/>
            <person name="Weber J.A."/>
            <person name="Santpere G."/>
            <person name="Kirschner M.W."/>
            <person name="Hoffmann A.A."/>
            <person name="Oakeshott J.G."/>
            <person name="Zhang G."/>
        </authorList>
    </citation>
    <scope>NUCLEOTIDE SEQUENCE</scope>
    <source>
        <strain evidence="6">BGI-SZ-2011g</strain>
    </source>
</reference>
<keyword evidence="2" id="KW-0722">Serine protease inhibitor</keyword>
<keyword evidence="1" id="KW-0646">Protease inhibitor</keyword>
<dbReference type="GO" id="GO:0004867">
    <property type="term" value="F:serine-type endopeptidase inhibitor activity"/>
    <property type="evidence" value="ECO:0007669"/>
    <property type="project" value="UniProtKB-KW"/>
</dbReference>
<keyword evidence="7" id="KW-1185">Reference proteome</keyword>
<dbReference type="InterPro" id="IPR036186">
    <property type="entry name" value="Serpin_sf"/>
</dbReference>
<feature type="signal peptide" evidence="4">
    <location>
        <begin position="1"/>
        <end position="29"/>
    </location>
</feature>
<evidence type="ECO:0000256" key="3">
    <source>
        <dbReference type="RuleBase" id="RU000411"/>
    </source>
</evidence>
<feature type="chain" id="PRO_5042018051" description="Serpin domain-containing protein" evidence="4">
    <location>
        <begin position="30"/>
        <end position="449"/>
    </location>
</feature>
<name>A0AAD4K3V3_9MUSC</name>
<dbReference type="InterPro" id="IPR042185">
    <property type="entry name" value="Serpin_sf_2"/>
</dbReference>
<sequence length="449" mass="50413">VTLIFTILDSMARLLAGSLLLALICLTQQQVPQLSVGNPLEALTPQTAFSKSNDPTQSLRNSFDDDTLRSIARGAQEFGLDLVNRISMVVDKTPRDFMISPFSVWSLLVLLFEAADGRSYEQLRQGLRINVSAEELRSVYRVWSSYLNVKTTTIEVASLQVLYVDTGSPVKSSYRDVVQSYGVQPEQVDFYARETVAAINDAANRATRGLIPYTVLPQQIYGAKMFMMSTLFFKGQWKFPFNDTRTRTENFHDENGAVIGQVPMMVQEGDFAYVTNIQGLDGYVLELPYGTQDRLSMIIVLPKRGFKLSDIVINLKTLGLSPLLERIAKFRREASEDNEVEVLLPKFTTTTDFNFRQILSEMGIRDIFDQKDSNLSRMAEGLYTSYCVHATKIIVDEQGTTAAAVTSAVLSNKSTPPKFQLDRPFQYMIVEKSTSLLLFAGQVRNPTRT</sequence>
<dbReference type="InterPro" id="IPR023796">
    <property type="entry name" value="Serpin_dom"/>
</dbReference>
<evidence type="ECO:0000313" key="7">
    <source>
        <dbReference type="Proteomes" id="UP001200034"/>
    </source>
</evidence>
<dbReference type="Pfam" id="PF00079">
    <property type="entry name" value="Serpin"/>
    <property type="match status" value="1"/>
</dbReference>
<dbReference type="Gene3D" id="3.30.497.10">
    <property type="entry name" value="Antithrombin, subunit I, domain 2"/>
    <property type="match status" value="1"/>
</dbReference>
<proteinExistence type="inferred from homology"/>
<dbReference type="Proteomes" id="UP001200034">
    <property type="component" value="Unassembled WGS sequence"/>
</dbReference>
<keyword evidence="4" id="KW-0732">Signal</keyword>
<evidence type="ECO:0000259" key="5">
    <source>
        <dbReference type="SMART" id="SM00093"/>
    </source>
</evidence>
<dbReference type="PANTHER" id="PTHR11461:SF367">
    <property type="entry name" value="GH21475P-RELATED"/>
    <property type="match status" value="1"/>
</dbReference>
<organism evidence="6 7">
    <name type="scientific">Drosophila rubida</name>
    <dbReference type="NCBI Taxonomy" id="30044"/>
    <lineage>
        <taxon>Eukaryota</taxon>
        <taxon>Metazoa</taxon>
        <taxon>Ecdysozoa</taxon>
        <taxon>Arthropoda</taxon>
        <taxon>Hexapoda</taxon>
        <taxon>Insecta</taxon>
        <taxon>Pterygota</taxon>
        <taxon>Neoptera</taxon>
        <taxon>Endopterygota</taxon>
        <taxon>Diptera</taxon>
        <taxon>Brachycera</taxon>
        <taxon>Muscomorpha</taxon>
        <taxon>Ephydroidea</taxon>
        <taxon>Drosophilidae</taxon>
        <taxon>Drosophila</taxon>
    </lineage>
</organism>
<feature type="domain" description="Serpin" evidence="5">
    <location>
        <begin position="83"/>
        <end position="446"/>
    </location>
</feature>
<evidence type="ECO:0000256" key="2">
    <source>
        <dbReference type="ARBA" id="ARBA00022900"/>
    </source>
</evidence>
<accession>A0AAD4K3V3</accession>
<dbReference type="GO" id="GO:0005615">
    <property type="term" value="C:extracellular space"/>
    <property type="evidence" value="ECO:0007669"/>
    <property type="project" value="InterPro"/>
</dbReference>
<dbReference type="SUPFAM" id="SSF56574">
    <property type="entry name" value="Serpins"/>
    <property type="match status" value="1"/>
</dbReference>
<evidence type="ECO:0000256" key="1">
    <source>
        <dbReference type="ARBA" id="ARBA00022690"/>
    </source>
</evidence>
<dbReference type="SMART" id="SM00093">
    <property type="entry name" value="SERPIN"/>
    <property type="match status" value="1"/>
</dbReference>
<dbReference type="InterPro" id="IPR000215">
    <property type="entry name" value="Serpin_fam"/>
</dbReference>
<evidence type="ECO:0000256" key="4">
    <source>
        <dbReference type="SAM" id="SignalP"/>
    </source>
</evidence>
<gene>
    <name evidence="6" type="ORF">KR093_009287</name>
</gene>
<dbReference type="Gene3D" id="2.30.39.10">
    <property type="entry name" value="Alpha-1-antitrypsin, domain 1"/>
    <property type="match status" value="1"/>
</dbReference>
<comment type="caution">
    <text evidence="6">The sequence shown here is derived from an EMBL/GenBank/DDBJ whole genome shotgun (WGS) entry which is preliminary data.</text>
</comment>
<protein>
    <recommendedName>
        <fullName evidence="5">Serpin domain-containing protein</fullName>
    </recommendedName>
</protein>
<dbReference type="EMBL" id="JAJJHW010002585">
    <property type="protein sequence ID" value="KAH8371921.1"/>
    <property type="molecule type" value="Genomic_DNA"/>
</dbReference>
<evidence type="ECO:0000313" key="6">
    <source>
        <dbReference type="EMBL" id="KAH8371921.1"/>
    </source>
</evidence>